<evidence type="ECO:0000256" key="10">
    <source>
        <dbReference type="SAM" id="MobiDB-lite"/>
    </source>
</evidence>
<dbReference type="InterPro" id="IPR033939">
    <property type="entry name" value="BCAT_family"/>
</dbReference>
<dbReference type="Proteomes" id="UP000307440">
    <property type="component" value="Unassembled WGS sequence"/>
</dbReference>
<dbReference type="PIRSF" id="PIRSF006468">
    <property type="entry name" value="BCAT1"/>
    <property type="match status" value="1"/>
</dbReference>
<protein>
    <recommendedName>
        <fullName evidence="3">branched-chain-amino-acid transaminase</fullName>
        <ecNumber evidence="3">2.6.1.42</ecNumber>
    </recommendedName>
</protein>
<evidence type="ECO:0000256" key="3">
    <source>
        <dbReference type="ARBA" id="ARBA00013053"/>
    </source>
</evidence>
<dbReference type="GO" id="GO:0005739">
    <property type="term" value="C:mitochondrion"/>
    <property type="evidence" value="ECO:0007669"/>
    <property type="project" value="TreeGrafter"/>
</dbReference>
<dbReference type="Gene3D" id="3.20.10.10">
    <property type="entry name" value="D-amino Acid Aminotransferase, subunit A, domain 2"/>
    <property type="match status" value="1"/>
</dbReference>
<dbReference type="PANTHER" id="PTHR11825:SF44">
    <property type="entry name" value="BRANCHED-CHAIN-AMINO-ACID AMINOTRANSFERASE"/>
    <property type="match status" value="1"/>
</dbReference>
<dbReference type="InterPro" id="IPR036038">
    <property type="entry name" value="Aminotransferase-like"/>
</dbReference>
<feature type="compositionally biased region" description="Polar residues" evidence="10">
    <location>
        <begin position="197"/>
        <end position="209"/>
    </location>
</feature>
<organism evidence="11 12">
    <name type="scientific">Coprinopsis marcescibilis</name>
    <name type="common">Agaric fungus</name>
    <name type="synonym">Psathyrella marcescibilis</name>
    <dbReference type="NCBI Taxonomy" id="230819"/>
    <lineage>
        <taxon>Eukaryota</taxon>
        <taxon>Fungi</taxon>
        <taxon>Dikarya</taxon>
        <taxon>Basidiomycota</taxon>
        <taxon>Agaricomycotina</taxon>
        <taxon>Agaricomycetes</taxon>
        <taxon>Agaricomycetidae</taxon>
        <taxon>Agaricales</taxon>
        <taxon>Agaricineae</taxon>
        <taxon>Psathyrellaceae</taxon>
        <taxon>Coprinopsis</taxon>
    </lineage>
</organism>
<dbReference type="SUPFAM" id="SSF56752">
    <property type="entry name" value="D-aminoacid aminotransferase-like PLP-dependent enzymes"/>
    <property type="match status" value="1"/>
</dbReference>
<gene>
    <name evidence="11" type="ORF">FA15DRAFT_627446</name>
</gene>
<dbReference type="FunFam" id="3.30.470.10:FF:000002">
    <property type="entry name" value="Branched-chain-amino-acid aminotransferase"/>
    <property type="match status" value="1"/>
</dbReference>
<dbReference type="InterPro" id="IPR001544">
    <property type="entry name" value="Aminotrans_IV"/>
</dbReference>
<dbReference type="Pfam" id="PF01063">
    <property type="entry name" value="Aminotran_4"/>
    <property type="match status" value="1"/>
</dbReference>
<name>A0A5C3KG47_COPMA</name>
<evidence type="ECO:0000256" key="4">
    <source>
        <dbReference type="ARBA" id="ARBA00022576"/>
    </source>
</evidence>
<accession>A0A5C3KG47</accession>
<dbReference type="GO" id="GO:0009099">
    <property type="term" value="P:L-valine biosynthetic process"/>
    <property type="evidence" value="ECO:0007669"/>
    <property type="project" value="TreeGrafter"/>
</dbReference>
<evidence type="ECO:0000256" key="9">
    <source>
        <dbReference type="PIRSR" id="PIRSR006468-1"/>
    </source>
</evidence>
<dbReference type="STRING" id="230819.A0A5C3KG47"/>
<evidence type="ECO:0000256" key="5">
    <source>
        <dbReference type="ARBA" id="ARBA00022605"/>
    </source>
</evidence>
<dbReference type="GO" id="GO:0009098">
    <property type="term" value="P:L-leucine biosynthetic process"/>
    <property type="evidence" value="ECO:0007669"/>
    <property type="project" value="TreeGrafter"/>
</dbReference>
<keyword evidence="4 11" id="KW-0032">Aminotransferase</keyword>
<keyword evidence="12" id="KW-1185">Reference proteome</keyword>
<evidence type="ECO:0000256" key="1">
    <source>
        <dbReference type="ARBA" id="ARBA00001933"/>
    </source>
</evidence>
<evidence type="ECO:0000256" key="8">
    <source>
        <dbReference type="ARBA" id="ARBA00023304"/>
    </source>
</evidence>
<dbReference type="EC" id="2.6.1.42" evidence="3"/>
<feature type="region of interest" description="Disordered" evidence="10">
    <location>
        <begin position="197"/>
        <end position="229"/>
    </location>
</feature>
<keyword evidence="7" id="KW-0663">Pyridoxal phosphate</keyword>
<comment type="similarity">
    <text evidence="2">Belongs to the class-IV pyridoxal-phosphate-dependent aminotransferase family.</text>
</comment>
<dbReference type="Gene3D" id="3.30.470.10">
    <property type="match status" value="1"/>
</dbReference>
<dbReference type="EMBL" id="ML210371">
    <property type="protein sequence ID" value="TFK18894.1"/>
    <property type="molecule type" value="Genomic_DNA"/>
</dbReference>
<dbReference type="InterPro" id="IPR043132">
    <property type="entry name" value="BCAT-like_C"/>
</dbReference>
<comment type="cofactor">
    <cofactor evidence="1">
        <name>pyridoxal 5'-phosphate</name>
        <dbReference type="ChEBI" id="CHEBI:597326"/>
    </cofactor>
</comment>
<keyword evidence="6 11" id="KW-0808">Transferase</keyword>
<dbReference type="CDD" id="cd01557">
    <property type="entry name" value="BCAT_beta_family"/>
    <property type="match status" value="1"/>
</dbReference>
<evidence type="ECO:0000256" key="2">
    <source>
        <dbReference type="ARBA" id="ARBA00009320"/>
    </source>
</evidence>
<proteinExistence type="inferred from homology"/>
<feature type="modified residue" description="N6-(pyridoxal phosphate)lysine" evidence="9">
    <location>
        <position position="253"/>
    </location>
</feature>
<dbReference type="OrthoDB" id="1732691at2759"/>
<keyword evidence="8" id="KW-0100">Branched-chain amino acid biosynthesis</keyword>
<dbReference type="GO" id="GO:0004084">
    <property type="term" value="F:branched-chain-amino-acid transaminase activity"/>
    <property type="evidence" value="ECO:0007669"/>
    <property type="project" value="UniProtKB-EC"/>
</dbReference>
<dbReference type="AlphaFoldDB" id="A0A5C3KG47"/>
<reference evidence="11 12" key="1">
    <citation type="journal article" date="2019" name="Nat. Ecol. Evol.">
        <title>Megaphylogeny resolves global patterns of mushroom evolution.</title>
        <authorList>
            <person name="Varga T."/>
            <person name="Krizsan K."/>
            <person name="Foldi C."/>
            <person name="Dima B."/>
            <person name="Sanchez-Garcia M."/>
            <person name="Sanchez-Ramirez S."/>
            <person name="Szollosi G.J."/>
            <person name="Szarkandi J.G."/>
            <person name="Papp V."/>
            <person name="Albert L."/>
            <person name="Andreopoulos W."/>
            <person name="Angelini C."/>
            <person name="Antonin V."/>
            <person name="Barry K.W."/>
            <person name="Bougher N.L."/>
            <person name="Buchanan P."/>
            <person name="Buyck B."/>
            <person name="Bense V."/>
            <person name="Catcheside P."/>
            <person name="Chovatia M."/>
            <person name="Cooper J."/>
            <person name="Damon W."/>
            <person name="Desjardin D."/>
            <person name="Finy P."/>
            <person name="Geml J."/>
            <person name="Haridas S."/>
            <person name="Hughes K."/>
            <person name="Justo A."/>
            <person name="Karasinski D."/>
            <person name="Kautmanova I."/>
            <person name="Kiss B."/>
            <person name="Kocsube S."/>
            <person name="Kotiranta H."/>
            <person name="LaButti K.M."/>
            <person name="Lechner B.E."/>
            <person name="Liimatainen K."/>
            <person name="Lipzen A."/>
            <person name="Lukacs Z."/>
            <person name="Mihaltcheva S."/>
            <person name="Morgado L.N."/>
            <person name="Niskanen T."/>
            <person name="Noordeloos M.E."/>
            <person name="Ohm R.A."/>
            <person name="Ortiz-Santana B."/>
            <person name="Ovrebo C."/>
            <person name="Racz N."/>
            <person name="Riley R."/>
            <person name="Savchenko A."/>
            <person name="Shiryaev A."/>
            <person name="Soop K."/>
            <person name="Spirin V."/>
            <person name="Szebenyi C."/>
            <person name="Tomsovsky M."/>
            <person name="Tulloss R.E."/>
            <person name="Uehling J."/>
            <person name="Grigoriev I.V."/>
            <person name="Vagvolgyi C."/>
            <person name="Papp T."/>
            <person name="Martin F.M."/>
            <person name="Miettinen O."/>
            <person name="Hibbett D.S."/>
            <person name="Nagy L.G."/>
        </authorList>
    </citation>
    <scope>NUCLEOTIDE SEQUENCE [LARGE SCALE GENOMIC DNA]</scope>
    <source>
        <strain evidence="11 12">CBS 121175</strain>
    </source>
</reference>
<evidence type="ECO:0000313" key="12">
    <source>
        <dbReference type="Proteomes" id="UP000307440"/>
    </source>
</evidence>
<dbReference type="InterPro" id="IPR005786">
    <property type="entry name" value="B_amino_transII"/>
</dbReference>
<evidence type="ECO:0000256" key="6">
    <source>
        <dbReference type="ARBA" id="ARBA00022679"/>
    </source>
</evidence>
<sequence length="448" mass="47530">MAIQSAVAPNGVVVEASKAVINDLDASKVIFTPAATLKPLPESSTLVFGQTKTDHMLTVEYIPSIGWGAPQIRPYANLELDPMSSCFQYCPNVFEGMKAYLDADGTPCLFRPNLNMARMVMSAARMALPPFNPNALLELIKELIRVEKRWIPKTDEPGYSLYIRPTIIGTRPSLGVSASDSALLYVVLCPTGPYFKSSKSGKNADSDTPSAPPAVSGSPTSAEVESDDGPKGISLLAVSDHVRAWPGGTGGFKLGLNYAPGFAPQRHALAQGYDQVLWLLANPSAPDDPKASKLTEVGAMNVFVIVKRDDDSGELDAFTPPLDGTILPGLTRASVLELLDTHNTSPSSSPLALPSAVKVHTHQTNDLTMSQILDWSAQGRLLEVFGVGTAVVVAPVARIGFLGEDLYLPGSTAEGKRGGLGVVGKAVSDAIMAIQTGKKEFEGWCVRV</sequence>
<dbReference type="PANTHER" id="PTHR11825">
    <property type="entry name" value="SUBGROUP IIII AMINOTRANSFERASE"/>
    <property type="match status" value="1"/>
</dbReference>
<dbReference type="InterPro" id="IPR043131">
    <property type="entry name" value="BCAT-like_N"/>
</dbReference>
<evidence type="ECO:0000313" key="11">
    <source>
        <dbReference type="EMBL" id="TFK18894.1"/>
    </source>
</evidence>
<keyword evidence="5" id="KW-0028">Amino-acid biosynthesis</keyword>
<evidence type="ECO:0000256" key="7">
    <source>
        <dbReference type="ARBA" id="ARBA00022898"/>
    </source>
</evidence>